<sequence length="118" mass="13462">MAKQGALQAVELKEGAGVSITKTLQDKAKNYATTKRNYEILKKQLDTLKDELMPMMVKANVKSLEILGDFELTYQAEVEGLRFNGKKLEKDHPHLYESYRLPSTTKEQLKFKDSKPKA</sequence>
<keyword evidence="1" id="KW-0175">Coiled coil</keyword>
<name>A0A059T5V9_9CAUD</name>
<dbReference type="EMBL" id="KJ094031">
    <property type="protein sequence ID" value="AHL19568.1"/>
    <property type="molecule type" value="Genomic_DNA"/>
</dbReference>
<evidence type="ECO:0000313" key="3">
    <source>
        <dbReference type="Proteomes" id="UP000026998"/>
    </source>
</evidence>
<evidence type="ECO:0000256" key="1">
    <source>
        <dbReference type="SAM" id="Coils"/>
    </source>
</evidence>
<proteinExistence type="predicted"/>
<evidence type="ECO:0000313" key="2">
    <source>
        <dbReference type="EMBL" id="AHL19568.1"/>
    </source>
</evidence>
<reference evidence="2 3" key="1">
    <citation type="journal article" date="2014" name="Appl. Environ. Microbiol.">
        <title>Comparative genomic and morphological analysis of Listeria phages isolated from farm environments.</title>
        <authorList>
            <person name="Denes T."/>
            <person name="Vongkamjan K."/>
            <person name="Ackermann H.W."/>
            <person name="Moreno Switt A.I."/>
            <person name="Wiedmann M."/>
            <person name="den Bakker H.C."/>
        </authorList>
    </citation>
    <scope>NUCLEOTIDE SEQUENCE [LARGE SCALE GENOMIC DNA]</scope>
</reference>
<accession>A0A059T5V9</accession>
<protein>
    <submittedName>
        <fullName evidence="2">Uncharacterized protein</fullName>
    </submittedName>
</protein>
<feature type="coiled-coil region" evidence="1">
    <location>
        <begin position="24"/>
        <end position="51"/>
    </location>
</feature>
<organism evidence="2 3">
    <name type="scientific">Listeria phage LP-124</name>
    <dbReference type="NCBI Taxonomy" id="1173765"/>
    <lineage>
        <taxon>Viruses</taxon>
        <taxon>Duplodnaviria</taxon>
        <taxon>Heunggongvirae</taxon>
        <taxon>Uroviricota</taxon>
        <taxon>Caudoviricetes</taxon>
        <taxon>Herelleviridae</taxon>
        <taxon>Jasinskavirinae</taxon>
        <taxon>Pecentumvirus</taxon>
        <taxon>Pecentumvirus LP064</taxon>
    </lineage>
</organism>
<dbReference type="Proteomes" id="UP000026998">
    <property type="component" value="Segment"/>
</dbReference>
<gene>
    <name evidence="2" type="ORF">LP124_170</name>
</gene>